<reference evidence="2 3" key="1">
    <citation type="submission" date="2019-06" db="EMBL/GenBank/DDBJ databases">
        <title>Draft genome of Streptomyces sedi sp. JCM16909.</title>
        <authorList>
            <person name="Klykleung N."/>
            <person name="Tanasupawat S."/>
            <person name="Kudo T."/>
            <person name="Yuki M."/>
            <person name="Ohkuma M."/>
        </authorList>
    </citation>
    <scope>NUCLEOTIDE SEQUENCE [LARGE SCALE GENOMIC DNA]</scope>
    <source>
        <strain evidence="2 3">JCM 16909</strain>
    </source>
</reference>
<protein>
    <submittedName>
        <fullName evidence="2">Uncharacterized protein</fullName>
    </submittedName>
</protein>
<dbReference type="Proteomes" id="UP000311713">
    <property type="component" value="Unassembled WGS sequence"/>
</dbReference>
<dbReference type="RefSeq" id="WP_139640691.1">
    <property type="nucleotide sequence ID" value="NZ_BAAAZS010000006.1"/>
</dbReference>
<evidence type="ECO:0000256" key="1">
    <source>
        <dbReference type="SAM" id="Phobius"/>
    </source>
</evidence>
<name>A0A5C4VCA9_9ACTN</name>
<dbReference type="OrthoDB" id="2716688at2"/>
<keyword evidence="3" id="KW-1185">Reference proteome</keyword>
<feature type="transmembrane region" description="Helical" evidence="1">
    <location>
        <begin position="140"/>
        <end position="162"/>
    </location>
</feature>
<gene>
    <name evidence="2" type="ORF">FH715_03970</name>
</gene>
<evidence type="ECO:0000313" key="2">
    <source>
        <dbReference type="EMBL" id="TNM33520.1"/>
    </source>
</evidence>
<keyword evidence="1" id="KW-1133">Transmembrane helix</keyword>
<keyword evidence="1" id="KW-0472">Membrane</keyword>
<comment type="caution">
    <text evidence="2">The sequence shown here is derived from an EMBL/GenBank/DDBJ whole genome shotgun (WGS) entry which is preliminary data.</text>
</comment>
<proteinExistence type="predicted"/>
<evidence type="ECO:0000313" key="3">
    <source>
        <dbReference type="Proteomes" id="UP000311713"/>
    </source>
</evidence>
<sequence>MWEEWRRRRAEQRVRPGDGRALQRFRWWQLLFRALFHLRLTRPDGGAVLYTVDVKHWMKGSSDEVKAQLYLDGKQHATSKLPARFPVPDGSVEVAMSTFGLKRCHYVTDAGAEHQLTPDRASAEGRRARFEHTSPGLSRALGRLSVITLIVSLALLLTQVAAPLSEIPAVAERVGTFSPPRLPALLNVALVLSTLLASMERALRLRYHWLLDGGVG</sequence>
<dbReference type="AlphaFoldDB" id="A0A5C4VCA9"/>
<dbReference type="EMBL" id="VDGT01000002">
    <property type="protein sequence ID" value="TNM33520.1"/>
    <property type="molecule type" value="Genomic_DNA"/>
</dbReference>
<keyword evidence="1" id="KW-0812">Transmembrane</keyword>
<organism evidence="2 3">
    <name type="scientific">Streptomyces sedi</name>
    <dbReference type="NCBI Taxonomy" id="555059"/>
    <lineage>
        <taxon>Bacteria</taxon>
        <taxon>Bacillati</taxon>
        <taxon>Actinomycetota</taxon>
        <taxon>Actinomycetes</taxon>
        <taxon>Kitasatosporales</taxon>
        <taxon>Streptomycetaceae</taxon>
        <taxon>Streptomyces</taxon>
    </lineage>
</organism>
<accession>A0A5C4VCA9</accession>
<feature type="transmembrane region" description="Helical" evidence="1">
    <location>
        <begin position="182"/>
        <end position="199"/>
    </location>
</feature>